<evidence type="ECO:0000256" key="9">
    <source>
        <dbReference type="SAM" id="MobiDB-lite"/>
    </source>
</evidence>
<keyword evidence="4 8" id="KW-0479">Metal-binding</keyword>
<keyword evidence="6 8" id="KW-0460">Magnesium</keyword>
<comment type="caution">
    <text evidence="11">The sequence shown here is derived from an EMBL/GenBank/DDBJ whole genome shotgun (WGS) entry which is preliminary data.</text>
</comment>
<keyword evidence="8" id="KW-0904">Protein phosphatase</keyword>
<dbReference type="PANTHER" id="PTHR12320">
    <property type="entry name" value="PROTEIN PHOSPHATASE 2C"/>
    <property type="match status" value="1"/>
</dbReference>
<evidence type="ECO:0000256" key="5">
    <source>
        <dbReference type="ARBA" id="ARBA00022801"/>
    </source>
</evidence>
<evidence type="ECO:0000256" key="8">
    <source>
        <dbReference type="RuleBase" id="RU366020"/>
    </source>
</evidence>
<dbReference type="KEGG" id="dcr:108192952"/>
<comment type="similarity">
    <text evidence="3 8">Belongs to the PP2C family.</text>
</comment>
<comment type="catalytic activity">
    <reaction evidence="8">
        <text>O-phospho-L-seryl-[protein] + H2O = L-seryl-[protein] + phosphate</text>
        <dbReference type="Rhea" id="RHEA:20629"/>
        <dbReference type="Rhea" id="RHEA-COMP:9863"/>
        <dbReference type="Rhea" id="RHEA-COMP:11604"/>
        <dbReference type="ChEBI" id="CHEBI:15377"/>
        <dbReference type="ChEBI" id="CHEBI:29999"/>
        <dbReference type="ChEBI" id="CHEBI:43474"/>
        <dbReference type="ChEBI" id="CHEBI:83421"/>
        <dbReference type="EC" id="3.1.3.16"/>
    </reaction>
</comment>
<evidence type="ECO:0000259" key="10">
    <source>
        <dbReference type="PROSITE" id="PS51746"/>
    </source>
</evidence>
<dbReference type="PROSITE" id="PS51746">
    <property type="entry name" value="PPM_2"/>
    <property type="match status" value="1"/>
</dbReference>
<accession>A0A161ZX58</accession>
<dbReference type="SMART" id="SM00331">
    <property type="entry name" value="PP2C_SIG"/>
    <property type="match status" value="1"/>
</dbReference>
<dbReference type="SUPFAM" id="SSF81606">
    <property type="entry name" value="PP2C-like"/>
    <property type="match status" value="1"/>
</dbReference>
<comment type="catalytic activity">
    <reaction evidence="8">
        <text>O-phospho-L-threonyl-[protein] + H2O = L-threonyl-[protein] + phosphate</text>
        <dbReference type="Rhea" id="RHEA:47004"/>
        <dbReference type="Rhea" id="RHEA-COMP:11060"/>
        <dbReference type="Rhea" id="RHEA-COMP:11605"/>
        <dbReference type="ChEBI" id="CHEBI:15377"/>
        <dbReference type="ChEBI" id="CHEBI:30013"/>
        <dbReference type="ChEBI" id="CHEBI:43474"/>
        <dbReference type="ChEBI" id="CHEBI:61977"/>
        <dbReference type="EC" id="3.1.3.16"/>
    </reaction>
</comment>
<dbReference type="OrthoDB" id="60843at2759"/>
<feature type="domain" description="PPM-type phosphatase" evidence="10">
    <location>
        <begin position="267"/>
        <end position="503"/>
    </location>
</feature>
<dbReference type="Gene3D" id="3.60.40.10">
    <property type="entry name" value="PPM-type phosphatase domain"/>
    <property type="match status" value="2"/>
</dbReference>
<evidence type="ECO:0000256" key="7">
    <source>
        <dbReference type="ARBA" id="ARBA00023211"/>
    </source>
</evidence>
<evidence type="ECO:0000256" key="6">
    <source>
        <dbReference type="ARBA" id="ARBA00022842"/>
    </source>
</evidence>
<feature type="region of interest" description="Disordered" evidence="9">
    <location>
        <begin position="235"/>
        <end position="258"/>
    </location>
</feature>
<dbReference type="GO" id="GO:0046872">
    <property type="term" value="F:metal ion binding"/>
    <property type="evidence" value="ECO:0007669"/>
    <property type="project" value="UniProtKB-UniRule"/>
</dbReference>
<protein>
    <recommendedName>
        <fullName evidence="8">Protein phosphatase</fullName>
        <ecNumber evidence="8">3.1.3.16</ecNumber>
    </recommendedName>
</protein>
<dbReference type="PANTHER" id="PTHR12320:SF83">
    <property type="entry name" value="PROTEIN PHOSPHATASE 2C 55-RELATED"/>
    <property type="match status" value="1"/>
</dbReference>
<evidence type="ECO:0000256" key="4">
    <source>
        <dbReference type="ARBA" id="ARBA00022723"/>
    </source>
</evidence>
<dbReference type="InterPro" id="IPR036457">
    <property type="entry name" value="PPM-type-like_dom_sf"/>
</dbReference>
<sequence length="509" mass="54400">MPFTYLSTLRGAIRQEVKKLFVGREVGIQDSVEFRIALGNFFGNSRLLHSVPNPCLPNLNVVLEPSLVAAQSSVHLVNRRKNISLVGAISRTFSIPSISGPSLQVCGYHADCLLIEPSQLSLDSHLQKTSMAISSSIALLADCSVNSITSRQGHLLRKTSNADTTYRIICFDSCRKACMKLKNKEPSNSSLYGLLSYHVIKRSGNSYPALGFGMRSFHISAPTLFSAGTAPDVSVENSDRLEQTTSSADSSEKKATAGRSLKLNSGSCYLPHPDKEETGGEDAHFICSDEQAIGVADGVGGWADLGVNAGLYARELMSHSVAAIHDEPKGSIDPSRVLEKAYSSTKARGSSTACIIALTEQGVHAINLGDSGFMVTREGCTIFRSTAQQHDFNFTYQLENGSDGDLPSSGEVSTFPVAAGDVIVAGTDGLFDNLYNNDITSVVVHAVRAGLAPQVTAQKIAALARQRAEDKNRQTPFSTAAQEAGFRYHGGKLDDITVVVSYITNADAA</sequence>
<name>A0A161ZX58_DAUCS</name>
<dbReference type="EC" id="3.1.3.16" evidence="8"/>
<keyword evidence="5 8" id="KW-0378">Hydrolase</keyword>
<gene>
    <name evidence="11" type="ORF">DCAR_020965</name>
</gene>
<dbReference type="InterPro" id="IPR039123">
    <property type="entry name" value="PPTC7"/>
</dbReference>
<dbReference type="Gramene" id="KZM91670">
    <property type="protein sequence ID" value="KZM91670"/>
    <property type="gene ID" value="DCAR_020965"/>
</dbReference>
<dbReference type="FunFam" id="3.60.40.10:FF:000138">
    <property type="entry name" value="5-azacytidine resistance protein azr1"/>
    <property type="match status" value="1"/>
</dbReference>
<organism evidence="11">
    <name type="scientific">Daucus carota subsp. sativus</name>
    <name type="common">Carrot</name>
    <dbReference type="NCBI Taxonomy" id="79200"/>
    <lineage>
        <taxon>Eukaryota</taxon>
        <taxon>Viridiplantae</taxon>
        <taxon>Streptophyta</taxon>
        <taxon>Embryophyta</taxon>
        <taxon>Tracheophyta</taxon>
        <taxon>Spermatophyta</taxon>
        <taxon>Magnoliopsida</taxon>
        <taxon>eudicotyledons</taxon>
        <taxon>Gunneridae</taxon>
        <taxon>Pentapetalae</taxon>
        <taxon>asterids</taxon>
        <taxon>campanulids</taxon>
        <taxon>Apiales</taxon>
        <taxon>Apiaceae</taxon>
        <taxon>Apioideae</taxon>
        <taxon>Scandiceae</taxon>
        <taxon>Daucinae</taxon>
        <taxon>Daucus</taxon>
        <taxon>Daucus sect. Daucus</taxon>
    </lineage>
</organism>
<dbReference type="InterPro" id="IPR001932">
    <property type="entry name" value="PPM-type_phosphatase-like_dom"/>
</dbReference>
<dbReference type="GO" id="GO:0004722">
    <property type="term" value="F:protein serine/threonine phosphatase activity"/>
    <property type="evidence" value="ECO:0007669"/>
    <property type="project" value="UniProtKB-EC"/>
</dbReference>
<evidence type="ECO:0000256" key="1">
    <source>
        <dbReference type="ARBA" id="ARBA00001936"/>
    </source>
</evidence>
<evidence type="ECO:0000256" key="2">
    <source>
        <dbReference type="ARBA" id="ARBA00001946"/>
    </source>
</evidence>
<dbReference type="SMART" id="SM00332">
    <property type="entry name" value="PP2Cc"/>
    <property type="match status" value="1"/>
</dbReference>
<dbReference type="AlphaFoldDB" id="A0A161ZX58"/>
<dbReference type="EMBL" id="LNRQ01000006">
    <property type="protein sequence ID" value="KZM91670.1"/>
    <property type="molecule type" value="Genomic_DNA"/>
</dbReference>
<proteinExistence type="inferred from homology"/>
<comment type="cofactor">
    <cofactor evidence="2 8">
        <name>Mg(2+)</name>
        <dbReference type="ChEBI" id="CHEBI:18420"/>
    </cofactor>
</comment>
<evidence type="ECO:0000256" key="3">
    <source>
        <dbReference type="ARBA" id="ARBA00006702"/>
    </source>
</evidence>
<keyword evidence="7 8" id="KW-0464">Manganese</keyword>
<reference evidence="11" key="1">
    <citation type="journal article" date="2016" name="Nat. Genet.">
        <title>A high-quality carrot genome assembly provides new insights into carotenoid accumulation and asterid genome evolution.</title>
        <authorList>
            <person name="Iorizzo M."/>
            <person name="Ellison S."/>
            <person name="Senalik D."/>
            <person name="Zeng P."/>
            <person name="Satapoomin P."/>
            <person name="Huang J."/>
            <person name="Bowman M."/>
            <person name="Iovene M."/>
            <person name="Sanseverino W."/>
            <person name="Cavagnaro P."/>
            <person name="Yildiz M."/>
            <person name="Macko-Podgorni A."/>
            <person name="Moranska E."/>
            <person name="Grzebelus E."/>
            <person name="Grzebelus D."/>
            <person name="Ashrafi H."/>
            <person name="Zheng Z."/>
            <person name="Cheng S."/>
            <person name="Spooner D."/>
            <person name="Van Deynze A."/>
            <person name="Simon P."/>
        </authorList>
    </citation>
    <scope>NUCLEOTIDE SEQUENCE [LARGE SCALE GENOMIC DNA]</scope>
    <source>
        <tissue evidence="11">Leaf</tissue>
    </source>
</reference>
<comment type="cofactor">
    <cofactor evidence="1 8">
        <name>Mn(2+)</name>
        <dbReference type="ChEBI" id="CHEBI:29035"/>
    </cofactor>
</comment>
<dbReference type="OMA" id="YHIDCAD"/>
<evidence type="ECO:0000313" key="11">
    <source>
        <dbReference type="EMBL" id="KZM91670.1"/>
    </source>
</evidence>